<sequence>MTEEIYSSPLKDELNLDTDTFGTGIIVAYDKRNKRALLDIPMGKRLKISQSGNSMLIANGRFDFNNLKGTVQMNINVWDKSFSKDEMPKLKEHMAIKKQQADLKQQMNDLNQ</sequence>
<organism evidence="1">
    <name type="scientific">marine sediment metagenome</name>
    <dbReference type="NCBI Taxonomy" id="412755"/>
    <lineage>
        <taxon>unclassified sequences</taxon>
        <taxon>metagenomes</taxon>
        <taxon>ecological metagenomes</taxon>
    </lineage>
</organism>
<proteinExistence type="predicted"/>
<accession>A0A0F9RAM3</accession>
<reference evidence="1" key="1">
    <citation type="journal article" date="2015" name="Nature">
        <title>Complex archaea that bridge the gap between prokaryotes and eukaryotes.</title>
        <authorList>
            <person name="Spang A."/>
            <person name="Saw J.H."/>
            <person name="Jorgensen S.L."/>
            <person name="Zaremba-Niedzwiedzka K."/>
            <person name="Martijn J."/>
            <person name="Lind A.E."/>
            <person name="van Eijk R."/>
            <person name="Schleper C."/>
            <person name="Guy L."/>
            <person name="Ettema T.J."/>
        </authorList>
    </citation>
    <scope>NUCLEOTIDE SEQUENCE</scope>
</reference>
<evidence type="ECO:0000313" key="1">
    <source>
        <dbReference type="EMBL" id="KKN51919.1"/>
    </source>
</evidence>
<protein>
    <submittedName>
        <fullName evidence="1">Uncharacterized protein</fullName>
    </submittedName>
</protein>
<name>A0A0F9RAM3_9ZZZZ</name>
<dbReference type="AlphaFoldDB" id="A0A0F9RAM3"/>
<gene>
    <name evidence="1" type="ORF">LCGC14_0617560</name>
</gene>
<dbReference type="EMBL" id="LAZR01001042">
    <property type="protein sequence ID" value="KKN51919.1"/>
    <property type="molecule type" value="Genomic_DNA"/>
</dbReference>
<comment type="caution">
    <text evidence="1">The sequence shown here is derived from an EMBL/GenBank/DDBJ whole genome shotgun (WGS) entry which is preliminary data.</text>
</comment>